<evidence type="ECO:0000313" key="4">
    <source>
        <dbReference type="EMBL" id="CAL5975646.1"/>
    </source>
</evidence>
<dbReference type="PANTHER" id="PTHR46652:SF3">
    <property type="entry name" value="LEUCINE-RICH REPEAT-CONTAINING PROTEIN 9"/>
    <property type="match status" value="1"/>
</dbReference>
<dbReference type="InterPro" id="IPR025875">
    <property type="entry name" value="Leu-rich_rpt_4"/>
</dbReference>
<dbReference type="SMART" id="SM00365">
    <property type="entry name" value="LRR_SD22"/>
    <property type="match status" value="6"/>
</dbReference>
<dbReference type="PANTHER" id="PTHR46652">
    <property type="entry name" value="LEUCINE-RICH REPEAT AND IQ DOMAIN-CONTAINING PROTEIN 1-RELATED"/>
    <property type="match status" value="1"/>
</dbReference>
<evidence type="ECO:0000256" key="2">
    <source>
        <dbReference type="ARBA" id="ARBA00022737"/>
    </source>
</evidence>
<accession>A0AA86NXJ4</accession>
<name>A0AA86NXJ4_9EUKA</name>
<dbReference type="InterPro" id="IPR050836">
    <property type="entry name" value="SDS22/Internalin_LRR"/>
</dbReference>
<dbReference type="InterPro" id="IPR001611">
    <property type="entry name" value="Leu-rich_rpt"/>
</dbReference>
<gene>
    <name evidence="3" type="ORF">HINF_LOCUS15625</name>
    <name evidence="4" type="ORF">HINF_LOCUS3436</name>
</gene>
<dbReference type="EMBL" id="CAXDID020000006">
    <property type="protein sequence ID" value="CAL5975646.1"/>
    <property type="molecule type" value="Genomic_DNA"/>
</dbReference>
<organism evidence="3">
    <name type="scientific">Hexamita inflata</name>
    <dbReference type="NCBI Taxonomy" id="28002"/>
    <lineage>
        <taxon>Eukaryota</taxon>
        <taxon>Metamonada</taxon>
        <taxon>Diplomonadida</taxon>
        <taxon>Hexamitidae</taxon>
        <taxon>Hexamitinae</taxon>
        <taxon>Hexamita</taxon>
    </lineage>
</organism>
<dbReference type="InterPro" id="IPR032675">
    <property type="entry name" value="LRR_dom_sf"/>
</dbReference>
<sequence length="451" mass="51552">MQKLKHFLSGPIKDVLELKRFLSQNFPISSYKDKVQLQLSKGQIVQLSSAGIENIYVLKELSGVKELDLSDNNIADVSPLLNVQIQTLNLMRNKIRQIQDLGRCIQVLNIAHNGIENINILSEFAKLQELNISTNPIQNIECLQNLKQLKKLLINNCKVDLNALQHLINLTELEIDNNKTKSIDFVKKLTKLKVLSANQNKITDASAISNCKMLQELDIRNNNISSISFASSLSELKKLNAMYNQIQDISPLEDLQYLSELFLGFNQIYDVSSLTEMKSVDELGLENNRITDLPEFPEDYESEYTLRLVDISNNYIADAESFAGLQLGQLLISNNYLTEIESLECFEYIRELDVSYNMIKNARKYNPMGIDLREFTHSPQRKSSAALTKIRNNIRKMNALSTVQNKFEGNQRIFQLKQQFQNYKSKINLKMGTELIKLNQIAELFVSAFGL</sequence>
<reference evidence="3" key="1">
    <citation type="submission" date="2023-06" db="EMBL/GenBank/DDBJ databases">
        <authorList>
            <person name="Kurt Z."/>
        </authorList>
    </citation>
    <scope>NUCLEOTIDE SEQUENCE</scope>
</reference>
<keyword evidence="5" id="KW-1185">Reference proteome</keyword>
<protein>
    <submittedName>
        <fullName evidence="3">Uncharacterized protein</fullName>
    </submittedName>
</protein>
<evidence type="ECO:0000313" key="5">
    <source>
        <dbReference type="Proteomes" id="UP001642409"/>
    </source>
</evidence>
<dbReference type="AlphaFoldDB" id="A0AA86NXJ4"/>
<comment type="caution">
    <text evidence="3">The sequence shown here is derived from an EMBL/GenBank/DDBJ whole genome shotgun (WGS) entry which is preliminary data.</text>
</comment>
<keyword evidence="1" id="KW-0433">Leucine-rich repeat</keyword>
<keyword evidence="2" id="KW-0677">Repeat</keyword>
<evidence type="ECO:0000256" key="1">
    <source>
        <dbReference type="ARBA" id="ARBA00022614"/>
    </source>
</evidence>
<dbReference type="PROSITE" id="PS51450">
    <property type="entry name" value="LRR"/>
    <property type="match status" value="6"/>
</dbReference>
<dbReference type="EMBL" id="CATOUU010000386">
    <property type="protein sequence ID" value="CAI9927980.1"/>
    <property type="molecule type" value="Genomic_DNA"/>
</dbReference>
<reference evidence="4 5" key="2">
    <citation type="submission" date="2024-07" db="EMBL/GenBank/DDBJ databases">
        <authorList>
            <person name="Akdeniz Z."/>
        </authorList>
    </citation>
    <scope>NUCLEOTIDE SEQUENCE [LARGE SCALE GENOMIC DNA]</scope>
</reference>
<dbReference type="Gene3D" id="3.80.10.10">
    <property type="entry name" value="Ribonuclease Inhibitor"/>
    <property type="match status" value="3"/>
</dbReference>
<dbReference type="Pfam" id="PF12799">
    <property type="entry name" value="LRR_4"/>
    <property type="match status" value="3"/>
</dbReference>
<evidence type="ECO:0000313" key="3">
    <source>
        <dbReference type="EMBL" id="CAI9927980.1"/>
    </source>
</evidence>
<dbReference type="SUPFAM" id="SSF52047">
    <property type="entry name" value="RNI-like"/>
    <property type="match status" value="1"/>
</dbReference>
<dbReference type="Proteomes" id="UP001642409">
    <property type="component" value="Unassembled WGS sequence"/>
</dbReference>
<proteinExistence type="predicted"/>